<dbReference type="EMBL" id="SNRY01010684">
    <property type="protein sequence ID" value="KAA6305457.1"/>
    <property type="molecule type" value="Genomic_DNA"/>
</dbReference>
<proteinExistence type="predicted"/>
<feature type="non-terminal residue" evidence="1">
    <location>
        <position position="1"/>
    </location>
</feature>
<name>A0A5J4P7K2_9ZZZZ</name>
<sequence>AVGFFIGEWATHAVYKGMEPEPAPNTITFETK</sequence>
<organism evidence="1">
    <name type="scientific">termite gut metagenome</name>
    <dbReference type="NCBI Taxonomy" id="433724"/>
    <lineage>
        <taxon>unclassified sequences</taxon>
        <taxon>metagenomes</taxon>
        <taxon>organismal metagenomes</taxon>
    </lineage>
</organism>
<protein>
    <submittedName>
        <fullName evidence="1">Uncharacterized protein</fullName>
    </submittedName>
</protein>
<comment type="caution">
    <text evidence="1">The sequence shown here is derived from an EMBL/GenBank/DDBJ whole genome shotgun (WGS) entry which is preliminary data.</text>
</comment>
<evidence type="ECO:0000313" key="1">
    <source>
        <dbReference type="EMBL" id="KAA6305457.1"/>
    </source>
</evidence>
<gene>
    <name evidence="1" type="ORF">EZS27_042890</name>
</gene>
<dbReference type="AlphaFoldDB" id="A0A5J4P7K2"/>
<reference evidence="1" key="1">
    <citation type="submission" date="2019-03" db="EMBL/GenBank/DDBJ databases">
        <title>Single cell metagenomics reveals metabolic interactions within the superorganism composed of flagellate Streblomastix strix and complex community of Bacteroidetes bacteria on its surface.</title>
        <authorList>
            <person name="Treitli S.C."/>
            <person name="Kolisko M."/>
            <person name="Husnik F."/>
            <person name="Keeling P."/>
            <person name="Hampl V."/>
        </authorList>
    </citation>
    <scope>NUCLEOTIDE SEQUENCE</scope>
    <source>
        <strain evidence="1">STM</strain>
    </source>
</reference>
<accession>A0A5J4P7K2</accession>